<keyword evidence="3" id="KW-0106">Calcium</keyword>
<comment type="caution">
    <text evidence="7">The sequence shown here is derived from an EMBL/GenBank/DDBJ whole genome shotgun (WGS) entry which is preliminary data.</text>
</comment>
<feature type="domain" description="EF-hand" evidence="6">
    <location>
        <begin position="3193"/>
        <end position="3228"/>
    </location>
</feature>
<feature type="coiled-coil region" evidence="4">
    <location>
        <begin position="947"/>
        <end position="994"/>
    </location>
</feature>
<evidence type="ECO:0000256" key="3">
    <source>
        <dbReference type="ARBA" id="ARBA00022837"/>
    </source>
</evidence>
<feature type="coiled-coil region" evidence="4">
    <location>
        <begin position="412"/>
        <end position="439"/>
    </location>
</feature>
<name>A0A0M0JME0_9EUKA</name>
<keyword evidence="4" id="KW-0175">Coiled coil</keyword>
<feature type="coiled-coil region" evidence="4">
    <location>
        <begin position="542"/>
        <end position="569"/>
    </location>
</feature>
<keyword evidence="2" id="KW-0677">Repeat</keyword>
<sequence>MFTIVSDNIEVLQESPTPGPRPTRGRPKSRPGSNYVTPPEGTMTIVDFSPQPLASTLPHAPGRPTSAAVMRGSGGRPSPYTGAMQVYRPGSAPAPKGYHGVLTPGEHLLAAPHLSTVLTTPGARRPAAEELQYELSVTAAVLRAAQDRLAKEREERQLARVGEELALIDVQRAREEAHQVATERREGEKQLARAMAEQRRALETELRKLESDTDAAAAGMRAEMDAKDALIRQLQREVSSLKEQLDDTSFKLEVASRALEETSHAKGASDQALKDARRAHHDEVRELQDVIASLRDGSESALEHERRMRLTDASRLENEAKAGVEHARELEREKRIEQLGKVGLKRMLNQKLAMGWSAWHEPWIEKRRRLRLLKAAANRLTRPKLSAAYASWRREWTAGEKAKLGKSENQQLSEARANESRLQSELDDLASELKRALAQIQQMDGGRADAEQRMHQQLEAEKEKRVEALGQQGLKRMMNQKLAMGWSGWHEMWFENVRQRNLLKKAGARLTKPKLIASYSEWKQLWAADKLVQAAKSTDQLLAEEQAKYKIAMQELDSLRLELKHARESALTGTGREREIMRLAQEQLEKEKEKRIEALGSQGLKRMMNQKLAMGWSGWHTMWAEKVRRLNMLKAAGARLTKPKLVASYRHWRASWGAEFAKLKTMSVAQQLADEQHRHRETEMELNRLRKELSDLRKAALDGSSREAELKRLAEEELEREKLKRVEALGSQGLKRMMNQKLAMGWSAWHEMWSDVVRQRNLLKKAAARLTKPKLIQSYGHWKRDWDADQAASKFLTKEQKRERELAERVKDASDLAKQVDKLTKELAEARAAMLAGGGREAELKRLAEEELEREKLKRVEALGKQGLKRMMNQKLAMGWSAWHEMWSHKVHQRNLLKKAGARLTKPKLTQTYSHWKQDWATDKAASAKMTLDEKAAQAAAERDAINADLRKEVLKLRTELDAARTAMLDGNGREAELQRLREEELEKEKEKRVQALGQQGIKRMMNQKLAMGWSAWHEMWSHKVHQRNLLKKAGARLTKPKLIQSYSQWKKDWESELTALASMTIEEKYVTELKAREASEAENAKLRMELEDARKAMLNGSGREAELQRLAQEELEREKEKRVQALGQQGIKRMMNQKLAMGWSAWHEMWSHKVHQRNLLKKAGARLTKPKLIQSYSQWKKDWESFAAAQMSMTGEQRLAAEVFARQELEEKLAKLTAELKHTRELAMNGGGREAEIQRRLAEKLESERQERIAIVQKRAISRVFNKALTAAWTTWFDKYEARRYERGVLLQAANRLTKPKLSAAYSHWFKDFDLTLQAQAQKAAASSYESLGQQLERVEAESAKKIAALVKERDELLKRIYALDGGKAAAEMEMQRQLEAEKEKRVEALGQQGIKRMMNQKLAMGWSAWHEMWSHKVHQRNLLKKAGARLTKPKLIGSYQQWKRDWEMEMLKEAQAEKAGQLSSQSAEMDKVLVELTKVKKELAEARAAMLAGGGREAELKRLAEEELEREKLKRVEALGKQGLKRMMNQKLAMGWSAWHEMWSHKVHQRNLLKKAGARLTKPKLTQTYSHWKQDWATDKAASAKMTLAEKAAQAAAERDAINADLRKEVLKLRTELDAARTAMLNGNGREAELQRLREEELEKEKEKRVQALGQQGIKRMMNQKLAMGWSAWHEMWSHKVHQRNLLKKAGARLTKPKLIQALSHWKHDWTATLGAAAAMTVEQKYVEELKARTAAEAEVRKLRKELEDARKAMLNGDGRTAELRRLQEEELEKEKAKRVEALGQQGIKRMMNQKLAMGWSAWHEMWAHKVHQRNLLKKAGARLTKPKLIQALSHWKHDWERAMAAAQLETYASHEMNHAERRTALEKELERVHVESEKKLAVAHKERDDLLRRLTALDGGMAAAEIEMQKKLEAEKEKRVQALGQQGLKRMMNQKLAMGWSAWHDMWSHKVHQRNLLKKAAARLTKPKLIASYSLWKHGWTEFMGADAASQAAARLEAEAAKQGSLVAQVKQLTQELAEARKAMLAGRGQEAELLRLAEEELEREKEKRVQALGQQGLKRMMNQKLAMGWSAWHEMWSDVVRQRNLLKKAAARLTKPKLVASYQQWKHDFMAEVGRLSSLTQEQKLYDEATKRATAEAKVAKLEKELDDARAAMLDGRGQEAEMMRLAQEELEREKEKRVQALGQQGIKRMMNQKLAMGWSAWHEMWSHKVYQRNLLKKAALRLTKPKLIRSYGHWKHSWDAEAHAHMELTHEQLLKKATDEAAEAEQELQRVKKELEKKLTTAIQERDMLLKKLSQLDGGLAAAELEMARALEMEKEKRVQHLAQLGLKRMINGKLATGWSAWHEMWSHKVYQRNLLKKAASRLTKPKLIQSLSHWKHDWTAHMSAANTHSKELKFKNAFDELAAAQAANAQLHKELADARAAMLDGRGQEAEMMRLAQEELEREKEKRVQHLAQLGLKRMINGKLAMGWSAWHEMWSHKVYQRNLLKKAAARLTKPKLIASYSSWRVDWERATVIARASGSAEQRLRRETLKLEDAQQELLRQRNEYEKKLEAAKRERETLLEKLSSLDGGAAEREAELRRKLEEEKERRIEQIKTMAAHRFGKQGLLRGWTQWHDLYTERVEKRRMLQSAAGRLLKPKLANAYSHWNRDWLAARQAALAASVSFQTQQLEVVLAERTAFQKENVRLNREREELLNKLSALDGGKAAAELEMQRQREEEKEKRIAHLQRMAARRILAKDLSRGMTSWIDLWFEKTRRQRLLRAASLRLTKPKLSAGYSSWKRDWELEALVGRKAAEMAKYASEDARNNTAMANVLQQRDELEERNAMLSTSLDEMRMAANRMAEELARALRGAHAERQQLEQLRKEAEAALEAERRAKEELSARQIKDAEAAAKMLRRMLDEQRSQLEGERHVIQKELLKEIDELRAKLKLAQARPPPVAVPAAGPPPLIPYDKTKTVAQSLKEYLSSKNMRVMDLFRDFDADGSGEIDRKEWIAAWAKIGADFPRQVIEAAFDEFDPNKSGSIDFEELNKFLKKSLGIAGVLGLKKATNRPRSTSPNAEASDVFGEGRGDFRSNMQIKADDFFKADEDGNSELGFDEFCNMVRMRDPEHDPTAKMSDEELKKLFVQLDLDGGGTVDLAEYVQWALQQALKESKGRVLELFNSWDDDKSGFIDVSEFHQALNGMGFGCSKADSAKVFKALDPDGSGKLDYRELNGAFRRIQRRAYALTSGGRTADKKPSPLGAKKTTPGGPKSAEKKK</sequence>
<keyword evidence="1" id="KW-0479">Metal-binding</keyword>
<dbReference type="PROSITE" id="PS50222">
    <property type="entry name" value="EF_HAND_2"/>
    <property type="match status" value="5"/>
</dbReference>
<keyword evidence="8" id="KW-1185">Reference proteome</keyword>
<feature type="coiled-coil region" evidence="4">
    <location>
        <begin position="813"/>
        <end position="865"/>
    </location>
</feature>
<evidence type="ECO:0000259" key="6">
    <source>
        <dbReference type="PROSITE" id="PS50222"/>
    </source>
</evidence>
<dbReference type="InterPro" id="IPR018247">
    <property type="entry name" value="EF_Hand_1_Ca_BS"/>
</dbReference>
<feature type="domain" description="EF-hand" evidence="6">
    <location>
        <begin position="2973"/>
        <end position="3008"/>
    </location>
</feature>
<feature type="coiled-coil region" evidence="4">
    <location>
        <begin position="1728"/>
        <end position="1782"/>
    </location>
</feature>
<feature type="coiled-coil region" evidence="4">
    <location>
        <begin position="672"/>
        <end position="726"/>
    </location>
</feature>
<gene>
    <name evidence="7" type="ORF">Ctob_001325</name>
</gene>
<feature type="coiled-coil region" evidence="4">
    <location>
        <begin position="1471"/>
        <end position="1523"/>
    </location>
</feature>
<evidence type="ECO:0000256" key="4">
    <source>
        <dbReference type="SAM" id="Coils"/>
    </source>
</evidence>
<feature type="region of interest" description="Disordered" evidence="5">
    <location>
        <begin position="3233"/>
        <end position="3263"/>
    </location>
</feature>
<dbReference type="InterPro" id="IPR002048">
    <property type="entry name" value="EF_hand_dom"/>
</dbReference>
<dbReference type="InterPro" id="IPR011992">
    <property type="entry name" value="EF-hand-dom_pair"/>
</dbReference>
<organism evidence="7 8">
    <name type="scientific">Chrysochromulina tobinii</name>
    <dbReference type="NCBI Taxonomy" id="1460289"/>
    <lineage>
        <taxon>Eukaryota</taxon>
        <taxon>Haptista</taxon>
        <taxon>Haptophyta</taxon>
        <taxon>Prymnesiophyceae</taxon>
        <taxon>Prymnesiales</taxon>
        <taxon>Chrysochromulinaceae</taxon>
        <taxon>Chrysochromulina</taxon>
    </lineage>
</organism>
<dbReference type="Gene3D" id="1.10.238.10">
    <property type="entry name" value="EF-hand"/>
    <property type="match status" value="3"/>
</dbReference>
<feature type="coiled-coil region" evidence="4">
    <location>
        <begin position="2524"/>
        <end position="2598"/>
    </location>
</feature>
<evidence type="ECO:0000313" key="7">
    <source>
        <dbReference type="EMBL" id="KOO27660.1"/>
    </source>
</evidence>
<feature type="coiled-coil region" evidence="4">
    <location>
        <begin position="2816"/>
        <end position="2940"/>
    </location>
</feature>
<dbReference type="SMART" id="SM00054">
    <property type="entry name" value="EFh"/>
    <property type="match status" value="6"/>
</dbReference>
<feature type="coiled-coil region" evidence="4">
    <location>
        <begin position="2006"/>
        <end position="2058"/>
    </location>
</feature>
<dbReference type="PROSITE" id="PS00018">
    <property type="entry name" value="EF_HAND_1"/>
    <property type="match status" value="5"/>
</dbReference>
<dbReference type="SUPFAM" id="SSF47473">
    <property type="entry name" value="EF-hand"/>
    <property type="match status" value="2"/>
</dbReference>
<dbReference type="EMBL" id="JWZX01002689">
    <property type="protein sequence ID" value="KOO27660.1"/>
    <property type="molecule type" value="Genomic_DNA"/>
</dbReference>
<dbReference type="Pfam" id="PF13499">
    <property type="entry name" value="EF-hand_7"/>
    <property type="match status" value="2"/>
</dbReference>
<feature type="coiled-coil region" evidence="4">
    <location>
        <begin position="2682"/>
        <end position="2735"/>
    </location>
</feature>
<feature type="coiled-coil region" evidence="4">
    <location>
        <begin position="1077"/>
        <end position="1124"/>
    </location>
</feature>
<proteinExistence type="predicted"/>
<feature type="domain" description="EF-hand" evidence="6">
    <location>
        <begin position="3121"/>
        <end position="3156"/>
    </location>
</feature>
<feature type="coiled-coil region" evidence="4">
    <location>
        <begin position="170"/>
        <end position="251"/>
    </location>
</feature>
<evidence type="ECO:0000256" key="5">
    <source>
        <dbReference type="SAM" id="MobiDB-lite"/>
    </source>
</evidence>
<reference evidence="8" key="1">
    <citation type="journal article" date="2015" name="PLoS Genet.">
        <title>Genome Sequence and Transcriptome Analyses of Chrysochromulina tobin: Metabolic Tools for Enhanced Algal Fitness in the Prominent Order Prymnesiales (Haptophyceae).</title>
        <authorList>
            <person name="Hovde B.T."/>
            <person name="Deodato C.R."/>
            <person name="Hunsperger H.M."/>
            <person name="Ryken S.A."/>
            <person name="Yost W."/>
            <person name="Jha R.K."/>
            <person name="Patterson J."/>
            <person name="Monnat R.J. Jr."/>
            <person name="Barlow S.B."/>
            <person name="Starkenburg S.R."/>
            <person name="Cattolico R.A."/>
        </authorList>
    </citation>
    <scope>NUCLEOTIDE SEQUENCE</scope>
    <source>
        <strain evidence="8">CCMP291</strain>
    </source>
</reference>
<feature type="coiled-coil region" evidence="4">
    <location>
        <begin position="1200"/>
        <end position="1227"/>
    </location>
</feature>
<feature type="region of interest" description="Disordered" evidence="5">
    <location>
        <begin position="1"/>
        <end position="40"/>
    </location>
</feature>
<dbReference type="Proteomes" id="UP000037460">
    <property type="component" value="Unassembled WGS sequence"/>
</dbReference>
<feature type="coiled-coil region" evidence="4">
    <location>
        <begin position="2252"/>
        <end position="2297"/>
    </location>
</feature>
<evidence type="ECO:0000256" key="1">
    <source>
        <dbReference type="ARBA" id="ARBA00022723"/>
    </source>
</evidence>
<protein>
    <submittedName>
        <fullName evidence="7">Calmodulin-related protein</fullName>
    </submittedName>
</protein>
<feature type="coiled-coil region" evidence="4">
    <location>
        <begin position="2136"/>
        <end position="2188"/>
    </location>
</feature>
<feature type="domain" description="EF-hand" evidence="6">
    <location>
        <begin position="3009"/>
        <end position="3044"/>
    </location>
</feature>
<accession>A0A0M0JME0</accession>
<dbReference type="OrthoDB" id="5376590at2759"/>
<feature type="coiled-coil region" evidence="4">
    <location>
        <begin position="2400"/>
        <end position="2459"/>
    </location>
</feature>
<feature type="domain" description="EF-hand" evidence="6">
    <location>
        <begin position="3157"/>
        <end position="3192"/>
    </location>
</feature>
<dbReference type="GO" id="GO:0005509">
    <property type="term" value="F:calcium ion binding"/>
    <property type="evidence" value="ECO:0007669"/>
    <property type="project" value="InterPro"/>
</dbReference>
<dbReference type="CDD" id="cd00051">
    <property type="entry name" value="EFh"/>
    <property type="match status" value="1"/>
</dbReference>
<feature type="coiled-coil region" evidence="4">
    <location>
        <begin position="1605"/>
        <end position="1652"/>
    </location>
</feature>
<evidence type="ECO:0000256" key="2">
    <source>
        <dbReference type="ARBA" id="ARBA00022737"/>
    </source>
</evidence>
<dbReference type="PANTHER" id="PTHR45942">
    <property type="entry name" value="PROTEIN PHOSPATASE 3 REGULATORY SUBUNIT B ALPHA ISOFORM TYPE 1"/>
    <property type="match status" value="1"/>
</dbReference>
<evidence type="ECO:0000313" key="8">
    <source>
        <dbReference type="Proteomes" id="UP000037460"/>
    </source>
</evidence>